<proteinExistence type="predicted"/>
<organism evidence="1 2">
    <name type="scientific">Candidatus Scatousia excrementigallinarum</name>
    <dbReference type="NCBI Taxonomy" id="2840935"/>
    <lineage>
        <taxon>Bacteria</taxon>
        <taxon>Candidatus Scatousia</taxon>
    </lineage>
</organism>
<protein>
    <submittedName>
        <fullName evidence="1">Uncharacterized protein</fullName>
    </submittedName>
</protein>
<comment type="caution">
    <text evidence="1">The sequence shown here is derived from an EMBL/GenBank/DDBJ whole genome shotgun (WGS) entry which is preliminary data.</text>
</comment>
<name>A0A9D1F077_9BACT</name>
<evidence type="ECO:0000313" key="2">
    <source>
        <dbReference type="Proteomes" id="UP000823928"/>
    </source>
</evidence>
<sequence>MGDYSVQAIGSRRTDNIDQKKQKLQFADGFNAFYSRLKSGEGLFTLMRSQGTSVQAYDGHQGYGAANI</sequence>
<dbReference type="AlphaFoldDB" id="A0A9D1F077"/>
<reference evidence="1" key="2">
    <citation type="journal article" date="2021" name="PeerJ">
        <title>Extensive microbial diversity within the chicken gut microbiome revealed by metagenomics and culture.</title>
        <authorList>
            <person name="Gilroy R."/>
            <person name="Ravi A."/>
            <person name="Getino M."/>
            <person name="Pursley I."/>
            <person name="Horton D.L."/>
            <person name="Alikhan N.F."/>
            <person name="Baker D."/>
            <person name="Gharbi K."/>
            <person name="Hall N."/>
            <person name="Watson M."/>
            <person name="Adriaenssens E.M."/>
            <person name="Foster-Nyarko E."/>
            <person name="Jarju S."/>
            <person name="Secka A."/>
            <person name="Antonio M."/>
            <person name="Oren A."/>
            <person name="Chaudhuri R.R."/>
            <person name="La Ragione R."/>
            <person name="Hildebrand F."/>
            <person name="Pallen M.J."/>
        </authorList>
    </citation>
    <scope>NUCLEOTIDE SEQUENCE</scope>
    <source>
        <strain evidence="1">6276</strain>
    </source>
</reference>
<gene>
    <name evidence="1" type="ORF">IAC10_09310</name>
</gene>
<dbReference type="Proteomes" id="UP000823928">
    <property type="component" value="Unassembled WGS sequence"/>
</dbReference>
<reference evidence="1" key="1">
    <citation type="submission" date="2020-10" db="EMBL/GenBank/DDBJ databases">
        <authorList>
            <person name="Gilroy R."/>
        </authorList>
    </citation>
    <scope>NUCLEOTIDE SEQUENCE</scope>
    <source>
        <strain evidence="1">6276</strain>
    </source>
</reference>
<dbReference type="EMBL" id="DVIU01000185">
    <property type="protein sequence ID" value="HIS36809.1"/>
    <property type="molecule type" value="Genomic_DNA"/>
</dbReference>
<evidence type="ECO:0000313" key="1">
    <source>
        <dbReference type="EMBL" id="HIS36809.1"/>
    </source>
</evidence>
<accession>A0A9D1F077</accession>